<keyword evidence="4" id="KW-1185">Reference proteome</keyword>
<evidence type="ECO:0000313" key="4">
    <source>
        <dbReference type="Proteomes" id="UP001221208"/>
    </source>
</evidence>
<dbReference type="RefSeq" id="WP_273673866.1">
    <property type="nucleotide sequence ID" value="NZ_JAQQXR010000011.1"/>
</dbReference>
<feature type="chain" id="PRO_5046862433" evidence="1">
    <location>
        <begin position="20"/>
        <end position="201"/>
    </location>
</feature>
<dbReference type="NCBIfam" id="TIGR02595">
    <property type="entry name" value="PEP_CTERM"/>
    <property type="match status" value="1"/>
</dbReference>
<feature type="domain" description="Ice-binding protein C-terminal" evidence="2">
    <location>
        <begin position="170"/>
        <end position="194"/>
    </location>
</feature>
<accession>A0ABT5K8U9</accession>
<evidence type="ECO:0000256" key="1">
    <source>
        <dbReference type="SAM" id="SignalP"/>
    </source>
</evidence>
<dbReference type="Proteomes" id="UP001221208">
    <property type="component" value="Unassembled WGS sequence"/>
</dbReference>
<keyword evidence="1" id="KW-0732">Signal</keyword>
<gene>
    <name evidence="3" type="ORF">OIK44_21715</name>
</gene>
<reference evidence="3 4" key="1">
    <citation type="submission" date="2022-10" db="EMBL/GenBank/DDBJ databases">
        <title>Janthinobacterium sp. hw3 Genome sequencing.</title>
        <authorList>
            <person name="Park S."/>
        </authorList>
    </citation>
    <scope>NUCLEOTIDE SEQUENCE [LARGE SCALE GENOMIC DNA]</scope>
    <source>
        <strain evidence="4">hw3</strain>
    </source>
</reference>
<protein>
    <submittedName>
        <fullName evidence="3">PEP-CTERM sorting domain-containing protein</fullName>
    </submittedName>
</protein>
<comment type="caution">
    <text evidence="3">The sequence shown here is derived from an EMBL/GenBank/DDBJ whole genome shotgun (WGS) entry which is preliminary data.</text>
</comment>
<evidence type="ECO:0000313" key="3">
    <source>
        <dbReference type="EMBL" id="MDC8760212.1"/>
    </source>
</evidence>
<proteinExistence type="predicted"/>
<dbReference type="Pfam" id="PF07589">
    <property type="entry name" value="PEP-CTERM"/>
    <property type="match status" value="1"/>
</dbReference>
<dbReference type="EMBL" id="JAQQXR010000011">
    <property type="protein sequence ID" value="MDC8760212.1"/>
    <property type="molecule type" value="Genomic_DNA"/>
</dbReference>
<dbReference type="InterPro" id="IPR013424">
    <property type="entry name" value="Ice-binding_C"/>
</dbReference>
<feature type="signal peptide" evidence="1">
    <location>
        <begin position="1"/>
        <end position="19"/>
    </location>
</feature>
<organism evidence="3 4">
    <name type="scientific">Janthinobacterium fluminis</name>
    <dbReference type="NCBI Taxonomy" id="2987524"/>
    <lineage>
        <taxon>Bacteria</taxon>
        <taxon>Pseudomonadati</taxon>
        <taxon>Pseudomonadota</taxon>
        <taxon>Betaproteobacteria</taxon>
        <taxon>Burkholderiales</taxon>
        <taxon>Oxalobacteraceae</taxon>
        <taxon>Janthinobacterium</taxon>
    </lineage>
</organism>
<evidence type="ECO:0000259" key="2">
    <source>
        <dbReference type="Pfam" id="PF07589"/>
    </source>
</evidence>
<sequence length="201" mass="20892">MKKILLAGLFCAATAPSFAATTFTEDFSNLNAWTTPTYAHVMADPFGGSGNVLGFSNGTGGGDIFSTATFKSGYINFDYRGASSLGVNGGGFVGISQGLPGVHTWLAGGGAYPTPTTLVNDGTWHHYSVAFDASLVNAASVHLTLEQYNISAPDLALFRAMSVSDTPLPAVPEPENYAMLLAGLGILGFSLRRKTKAKAEA</sequence>
<name>A0ABT5K8U9_9BURK</name>